<dbReference type="AlphaFoldDB" id="A0A7T4TYG3"/>
<dbReference type="RefSeq" id="WP_198503021.1">
    <property type="nucleotide sequence ID" value="NZ_CP065959.1"/>
</dbReference>
<sequence length="444" mass="49377">MSEEATSSMTLEFDDVEEEAIRLLAKFKISLRDAGEGYVAFSPYEKMTSRRESQASPISVSLPRNFLPDLRDQLLSGVAPHSTSRGIVAPAAGYVEMVLQDPRMPGSAGFRLRRATISSEMTCRHIEDGTRIATLRREDHVHTDLHIAGNGTTCVEISPASPACYALTTYGRYAPRERDRWGSFGLTVKVYLRSDKPDRLEKAAGEVVSSLLYELDVRNGIRFRTDRWLAERGDRSILQRRAATSVIRFPEISIKPELATLFGFAASTIDNPPLAFLSYYQILEHNLASAVKRRALRKMAKELSDPLFNRSSRDDLLRIFMISERSTHMSEAAQLRTLIDECVRPEALTDFFATGDHLSHFGNKGPIVGVETVNPSNPKVSLASQVADRVYGIRNRIVHAKDDPRYGEAPPLLPEGPEADALWPDIVLARLLATEVILDGHAGT</sequence>
<reference evidence="1 2" key="1">
    <citation type="submission" date="2020-12" db="EMBL/GenBank/DDBJ databases">
        <title>Identification and biosynthesis of polyene macrolides produced by Streptomyces alfalfae Men-myco-93-63.</title>
        <authorList>
            <person name="Liu D."/>
            <person name="Li Y."/>
            <person name="Liu L."/>
            <person name="Han X."/>
            <person name="Shen F."/>
        </authorList>
    </citation>
    <scope>NUCLEOTIDE SEQUENCE [LARGE SCALE GENOMIC DNA]</scope>
    <source>
        <strain evidence="1 2">Men-myco-93-63</strain>
    </source>
</reference>
<accession>A0A7T4TYG3</accession>
<protein>
    <submittedName>
        <fullName evidence="1">Uncharacterized protein</fullName>
    </submittedName>
</protein>
<organism evidence="1 2">
    <name type="scientific">Streptomyces alfalfae</name>
    <dbReference type="NCBI Taxonomy" id="1642299"/>
    <lineage>
        <taxon>Bacteria</taxon>
        <taxon>Bacillati</taxon>
        <taxon>Actinomycetota</taxon>
        <taxon>Actinomycetes</taxon>
        <taxon>Kitasatosporales</taxon>
        <taxon>Streptomycetaceae</taxon>
        <taxon>Streptomyces</taxon>
    </lineage>
</organism>
<proteinExistence type="predicted"/>
<gene>
    <name evidence="1" type="ORF">I8755_17655</name>
</gene>
<dbReference type="Proteomes" id="UP000596130">
    <property type="component" value="Chromosome"/>
</dbReference>
<dbReference type="EMBL" id="CP065959">
    <property type="protein sequence ID" value="QQC90035.1"/>
    <property type="molecule type" value="Genomic_DNA"/>
</dbReference>
<evidence type="ECO:0000313" key="2">
    <source>
        <dbReference type="Proteomes" id="UP000596130"/>
    </source>
</evidence>
<evidence type="ECO:0000313" key="1">
    <source>
        <dbReference type="EMBL" id="QQC90035.1"/>
    </source>
</evidence>
<name>A0A7T4TYG3_9ACTN</name>